<feature type="signal peptide" evidence="4">
    <location>
        <begin position="1"/>
        <end position="17"/>
    </location>
</feature>
<evidence type="ECO:0000256" key="3">
    <source>
        <dbReference type="SAM" id="MobiDB-lite"/>
    </source>
</evidence>
<evidence type="ECO:0000256" key="1">
    <source>
        <dbReference type="ARBA" id="ARBA00022460"/>
    </source>
</evidence>
<keyword evidence="4" id="KW-0732">Signal</keyword>
<reference evidence="5" key="1">
    <citation type="journal article" date="2023" name="Genome Biol. Evol.">
        <title>Long-read-based Genome Assembly of Drosophila gunungcola Reveals Fewer Chemosensory Genes in Flower-breeding Species.</title>
        <authorList>
            <person name="Negi A."/>
            <person name="Liao B.Y."/>
            <person name="Yeh S.D."/>
        </authorList>
    </citation>
    <scope>NUCLEOTIDE SEQUENCE</scope>
    <source>
        <strain evidence="5">Sukarami</strain>
    </source>
</reference>
<evidence type="ECO:0000256" key="2">
    <source>
        <dbReference type="PROSITE-ProRule" id="PRU00497"/>
    </source>
</evidence>
<dbReference type="InterPro" id="IPR000618">
    <property type="entry name" value="Insect_cuticle"/>
</dbReference>
<dbReference type="AlphaFoldDB" id="A0A9Q0BPP6"/>
<dbReference type="Pfam" id="PF00379">
    <property type="entry name" value="Chitin_bind_4"/>
    <property type="match status" value="2"/>
</dbReference>
<keyword evidence="6" id="KW-1185">Reference proteome</keyword>
<evidence type="ECO:0000313" key="6">
    <source>
        <dbReference type="Proteomes" id="UP001059596"/>
    </source>
</evidence>
<gene>
    <name evidence="5" type="ORF">M5D96_007602</name>
</gene>
<dbReference type="GO" id="GO:0008010">
    <property type="term" value="F:structural constituent of chitin-based larval cuticle"/>
    <property type="evidence" value="ECO:0007669"/>
    <property type="project" value="TreeGrafter"/>
</dbReference>
<dbReference type="InterPro" id="IPR031311">
    <property type="entry name" value="CHIT_BIND_RR_consensus"/>
</dbReference>
<sequence length="229" mass="25135">MLKYALVLALLVVLANCNEEDVQAQLVKSENHQNLDGAGQFEHEITVTNGIQIKAHGNVNGIQGEYFLPGEDGKQIRVTYTADATGFHPKLAFILLIGVCVANDDDAHAQVASQYKKEDGHGKFSYGFDLTNGIGAGEVGDEHQVHGEYHFTSKEGLPVKVSYTADEHGYHPHGDLLPTPPPTPVAILKALAYIDAHPQREEHRPVVHHHHHPGHAVHPTVRPHGHRHH</sequence>
<name>A0A9Q0BPP6_9MUSC</name>
<dbReference type="PANTHER" id="PTHR10380">
    <property type="entry name" value="CUTICLE PROTEIN"/>
    <property type="match status" value="1"/>
</dbReference>
<feature type="compositionally biased region" description="Basic residues" evidence="3">
    <location>
        <begin position="206"/>
        <end position="229"/>
    </location>
</feature>
<organism evidence="5 6">
    <name type="scientific">Drosophila gunungcola</name>
    <name type="common">fruit fly</name>
    <dbReference type="NCBI Taxonomy" id="103775"/>
    <lineage>
        <taxon>Eukaryota</taxon>
        <taxon>Metazoa</taxon>
        <taxon>Ecdysozoa</taxon>
        <taxon>Arthropoda</taxon>
        <taxon>Hexapoda</taxon>
        <taxon>Insecta</taxon>
        <taxon>Pterygota</taxon>
        <taxon>Neoptera</taxon>
        <taxon>Endopterygota</taxon>
        <taxon>Diptera</taxon>
        <taxon>Brachycera</taxon>
        <taxon>Muscomorpha</taxon>
        <taxon>Ephydroidea</taxon>
        <taxon>Drosophilidae</taxon>
        <taxon>Drosophila</taxon>
        <taxon>Sophophora</taxon>
    </lineage>
</organism>
<evidence type="ECO:0000256" key="4">
    <source>
        <dbReference type="SAM" id="SignalP"/>
    </source>
</evidence>
<feature type="region of interest" description="Disordered" evidence="3">
    <location>
        <begin position="202"/>
        <end position="229"/>
    </location>
</feature>
<dbReference type="PROSITE" id="PS51155">
    <property type="entry name" value="CHIT_BIND_RR_2"/>
    <property type="match status" value="2"/>
</dbReference>
<dbReference type="InterPro" id="IPR050468">
    <property type="entry name" value="Cuticle_Struct_Prot"/>
</dbReference>
<protein>
    <recommendedName>
        <fullName evidence="7">Pupal cuticle protein Edg-78E</fullName>
    </recommendedName>
</protein>
<feature type="chain" id="PRO_5040113910" description="Pupal cuticle protein Edg-78E" evidence="4">
    <location>
        <begin position="18"/>
        <end position="229"/>
    </location>
</feature>
<dbReference type="EMBL" id="JAMKOV010000005">
    <property type="protein sequence ID" value="KAI8040172.1"/>
    <property type="molecule type" value="Genomic_DNA"/>
</dbReference>
<accession>A0A9Q0BPP6</accession>
<keyword evidence="1 2" id="KW-0193">Cuticle</keyword>
<evidence type="ECO:0000313" key="5">
    <source>
        <dbReference type="EMBL" id="KAI8040172.1"/>
    </source>
</evidence>
<dbReference type="PRINTS" id="PR00947">
    <property type="entry name" value="CUTICLE"/>
</dbReference>
<dbReference type="PANTHER" id="PTHR10380:SF237">
    <property type="entry name" value="CUTICULAR PROTEIN 65AU, ISOFORM A-RELATED"/>
    <property type="match status" value="1"/>
</dbReference>
<dbReference type="PROSITE" id="PS00233">
    <property type="entry name" value="CHIT_BIND_RR_1"/>
    <property type="match status" value="1"/>
</dbReference>
<dbReference type="Proteomes" id="UP001059596">
    <property type="component" value="Unassembled WGS sequence"/>
</dbReference>
<dbReference type="GO" id="GO:0062129">
    <property type="term" value="C:chitin-based extracellular matrix"/>
    <property type="evidence" value="ECO:0007669"/>
    <property type="project" value="TreeGrafter"/>
</dbReference>
<comment type="caution">
    <text evidence="5">The sequence shown here is derived from an EMBL/GenBank/DDBJ whole genome shotgun (WGS) entry which is preliminary data.</text>
</comment>
<evidence type="ECO:0008006" key="7">
    <source>
        <dbReference type="Google" id="ProtNLM"/>
    </source>
</evidence>
<proteinExistence type="predicted"/>